<dbReference type="Pfam" id="PF00149">
    <property type="entry name" value="Metallophos"/>
    <property type="match status" value="1"/>
</dbReference>
<dbReference type="InterPro" id="IPR004843">
    <property type="entry name" value="Calcineurin-like_PHP"/>
</dbReference>
<gene>
    <name evidence="2" type="ORF">EII35_13955</name>
</gene>
<sequence length="280" mass="31813">MRAAVFSDIHGKFLLPFKLVDLYQQETGRSVDVILQCGDMGAFPDPQRLDRATLRHASRDRDELGFHDHFVTRDPDIAAHLDELDIDMICVRGNHEDHGFLDSLEEASSEPRYPIDAYGRVLVCRSGVVQEIRAGEETLSIVGVGRIGDRKGRSAPPFLQDHERAAMRRLQRLRRDVDLLISHDQEFDEETGFGMRELTELLHQVPFRFHFHGHTGAPFSRRLASNGSTERIKVKELEFGPSGILDPGCMVVVEKQGTSLELEVVDQALTNRLTQYTWRL</sequence>
<protein>
    <submittedName>
        <fullName evidence="2">Serine/threonine protein phosphatase</fullName>
    </submittedName>
</protein>
<dbReference type="RefSeq" id="WP_125229077.1">
    <property type="nucleotide sequence ID" value="NZ_RQYT01000050.1"/>
</dbReference>
<dbReference type="OrthoDB" id="3720547at2"/>
<organism evidence="2 3">
    <name type="scientific">Arachnia propionica</name>
    <dbReference type="NCBI Taxonomy" id="1750"/>
    <lineage>
        <taxon>Bacteria</taxon>
        <taxon>Bacillati</taxon>
        <taxon>Actinomycetota</taxon>
        <taxon>Actinomycetes</taxon>
        <taxon>Propionibacteriales</taxon>
        <taxon>Propionibacteriaceae</taxon>
        <taxon>Arachnia</taxon>
    </lineage>
</organism>
<dbReference type="InterPro" id="IPR029052">
    <property type="entry name" value="Metallo-depent_PP-like"/>
</dbReference>
<dbReference type="AlphaFoldDB" id="A0A3P1WS69"/>
<accession>A0A3P1WS69</accession>
<dbReference type="SUPFAM" id="SSF56300">
    <property type="entry name" value="Metallo-dependent phosphatases"/>
    <property type="match status" value="1"/>
</dbReference>
<dbReference type="GO" id="GO:0016787">
    <property type="term" value="F:hydrolase activity"/>
    <property type="evidence" value="ECO:0007669"/>
    <property type="project" value="InterPro"/>
</dbReference>
<dbReference type="Gene3D" id="3.60.21.10">
    <property type="match status" value="1"/>
</dbReference>
<name>A0A3P1WS69_9ACTN</name>
<dbReference type="Proteomes" id="UP000280935">
    <property type="component" value="Unassembled WGS sequence"/>
</dbReference>
<reference evidence="2 3" key="1">
    <citation type="submission" date="2018-11" db="EMBL/GenBank/DDBJ databases">
        <title>Genomes From Bacteria Associated with the Canine Oral Cavity: a Test Case for Automated Genome-Based Taxonomic Assignment.</title>
        <authorList>
            <person name="Coil D.A."/>
            <person name="Jospin G."/>
            <person name="Darling A.E."/>
            <person name="Wallis C."/>
            <person name="Davis I.J."/>
            <person name="Harris S."/>
            <person name="Eisen J.A."/>
            <person name="Holcombe L.J."/>
            <person name="O'Flynn C."/>
        </authorList>
    </citation>
    <scope>NUCLEOTIDE SEQUENCE [LARGE SCALE GENOMIC DNA]</scope>
    <source>
        <strain evidence="2 3">OH2822_COT-296</strain>
    </source>
</reference>
<dbReference type="CDD" id="cd00838">
    <property type="entry name" value="MPP_superfamily"/>
    <property type="match status" value="1"/>
</dbReference>
<evidence type="ECO:0000313" key="3">
    <source>
        <dbReference type="Proteomes" id="UP000280935"/>
    </source>
</evidence>
<evidence type="ECO:0000313" key="2">
    <source>
        <dbReference type="EMBL" id="RRD48180.1"/>
    </source>
</evidence>
<comment type="caution">
    <text evidence="2">The sequence shown here is derived from an EMBL/GenBank/DDBJ whole genome shotgun (WGS) entry which is preliminary data.</text>
</comment>
<proteinExistence type="predicted"/>
<feature type="domain" description="Calcineurin-like phosphoesterase" evidence="1">
    <location>
        <begin position="1"/>
        <end position="215"/>
    </location>
</feature>
<evidence type="ECO:0000259" key="1">
    <source>
        <dbReference type="Pfam" id="PF00149"/>
    </source>
</evidence>
<dbReference type="EMBL" id="RQYT01000050">
    <property type="protein sequence ID" value="RRD48180.1"/>
    <property type="molecule type" value="Genomic_DNA"/>
</dbReference>